<comment type="caution">
    <text evidence="1">The sequence shown here is derived from an EMBL/GenBank/DDBJ whole genome shotgun (WGS) entry which is preliminary data.</text>
</comment>
<keyword evidence="2" id="KW-1185">Reference proteome</keyword>
<reference evidence="2" key="1">
    <citation type="journal article" date="2019" name="Int. J. Syst. Evol. Microbiol.">
        <title>The Global Catalogue of Microorganisms (GCM) 10K type strain sequencing project: providing services to taxonomists for standard genome sequencing and annotation.</title>
        <authorList>
            <consortium name="The Broad Institute Genomics Platform"/>
            <consortium name="The Broad Institute Genome Sequencing Center for Infectious Disease"/>
            <person name="Wu L."/>
            <person name="Ma J."/>
        </authorList>
    </citation>
    <scope>NUCLEOTIDE SEQUENCE [LARGE SCALE GENOMIC DNA]</scope>
    <source>
        <strain evidence="2">JCM 4542</strain>
    </source>
</reference>
<evidence type="ECO:0000313" key="2">
    <source>
        <dbReference type="Proteomes" id="UP001500886"/>
    </source>
</evidence>
<dbReference type="EMBL" id="BAAASL010000006">
    <property type="protein sequence ID" value="GAA2713620.1"/>
    <property type="molecule type" value="Genomic_DNA"/>
</dbReference>
<evidence type="ECO:0000313" key="1">
    <source>
        <dbReference type="EMBL" id="GAA2713620.1"/>
    </source>
</evidence>
<gene>
    <name evidence="1" type="ORF">GCM10010315_19520</name>
</gene>
<sequence>MAPTAAHRREGVEMRADMGNVTPWVVRDLGVLERGPAAGRRGAV</sequence>
<accession>A0ABP6G464</accession>
<protein>
    <submittedName>
        <fullName evidence="1">Uncharacterized protein</fullName>
    </submittedName>
</protein>
<organism evidence="1 2">
    <name type="scientific">Streptomyces luteosporeus</name>
    <dbReference type="NCBI Taxonomy" id="173856"/>
    <lineage>
        <taxon>Bacteria</taxon>
        <taxon>Bacillati</taxon>
        <taxon>Actinomycetota</taxon>
        <taxon>Actinomycetes</taxon>
        <taxon>Kitasatosporales</taxon>
        <taxon>Streptomycetaceae</taxon>
        <taxon>Streptomyces</taxon>
    </lineage>
</organism>
<name>A0ABP6G464_9ACTN</name>
<proteinExistence type="predicted"/>
<dbReference type="Proteomes" id="UP001500886">
    <property type="component" value="Unassembled WGS sequence"/>
</dbReference>